<dbReference type="GO" id="GO:0022857">
    <property type="term" value="F:transmembrane transporter activity"/>
    <property type="evidence" value="ECO:0007669"/>
    <property type="project" value="InterPro"/>
</dbReference>
<comment type="caution">
    <text evidence="7">The sequence shown here is derived from an EMBL/GenBank/DDBJ whole genome shotgun (WGS) entry which is preliminary data.</text>
</comment>
<name>A0A2G1QI75_9HYPH</name>
<feature type="transmembrane region" description="Helical" evidence="5">
    <location>
        <begin position="307"/>
        <end position="324"/>
    </location>
</feature>
<dbReference type="PROSITE" id="PS50850">
    <property type="entry name" value="MFS"/>
    <property type="match status" value="1"/>
</dbReference>
<reference evidence="7 8" key="1">
    <citation type="submission" date="2017-10" db="EMBL/GenBank/DDBJ databases">
        <title>Sedimentibacterium mangrovi gen. nov., sp. nov., a novel member of family Phyllobacteriacea isolated from mangrove sediment.</title>
        <authorList>
            <person name="Liao H."/>
            <person name="Tian Y."/>
        </authorList>
    </citation>
    <scope>NUCLEOTIDE SEQUENCE [LARGE SCALE GENOMIC DNA]</scope>
    <source>
        <strain evidence="7 8">X9-2-2</strain>
    </source>
</reference>
<keyword evidence="8" id="KW-1185">Reference proteome</keyword>
<protein>
    <submittedName>
        <fullName evidence="7">MFS transporter</fullName>
    </submittedName>
</protein>
<keyword evidence="4 5" id="KW-0472">Membrane</keyword>
<evidence type="ECO:0000313" key="7">
    <source>
        <dbReference type="EMBL" id="PHP65160.1"/>
    </source>
</evidence>
<evidence type="ECO:0000256" key="2">
    <source>
        <dbReference type="ARBA" id="ARBA00022692"/>
    </source>
</evidence>
<evidence type="ECO:0000256" key="5">
    <source>
        <dbReference type="SAM" id="Phobius"/>
    </source>
</evidence>
<dbReference type="PANTHER" id="PTHR42718:SF39">
    <property type="entry name" value="ACTINORHODIN TRANSPORTER-RELATED"/>
    <property type="match status" value="1"/>
</dbReference>
<keyword evidence="2 5" id="KW-0812">Transmembrane</keyword>
<feature type="transmembrane region" description="Helical" evidence="5">
    <location>
        <begin position="410"/>
        <end position="429"/>
    </location>
</feature>
<feature type="domain" description="Major facilitator superfamily (MFS) profile" evidence="6">
    <location>
        <begin position="10"/>
        <end position="472"/>
    </location>
</feature>
<dbReference type="SUPFAM" id="SSF103473">
    <property type="entry name" value="MFS general substrate transporter"/>
    <property type="match status" value="2"/>
</dbReference>
<sequence length="487" mass="51304">MEGHPQRWPALFTLLTAAFMNLIDVTIVNVALPTLQENLHAGPSEIEWVVAVYVLGFALALLPFGRLGDMAGRKRMFMLGVLLFTLFSALCGLAPNIETLIVARTFQGLAGGMMTPQVLAIAQVIFPPRERAQAFSLFGLAAGLASVVGPLLGGTLIGADFMGLDWRPIFLVNIPVGLAVLVIGQKIIPDLPGHPDVGTDFKGVLIGALGVFLLIFPMVEGHNFGWPAWLFALMAAAFAFFALFFRHTRRQQAARRPQLIPYSLLANGNFMLGAGIATLFFSGVAGFFMVFAIFLQTGFGLTPLQSGLTTIPFPIGVLTASLLSGRLKGRYPRQRLVGGAVLMAAGMGLLDIVISSMGDTATRSLMAAPLFIGGLGLGMGIASLFQTILAGVPHKDAGAGSGTLQSFQQMGNALGIAVCGQIFFATLGVQKASGADMHPAFIASMKGALIYEIAAFLAVAVLVNFLKAPPTGHDEPSRAQPPTPVEA</sequence>
<dbReference type="Pfam" id="PF07690">
    <property type="entry name" value="MFS_1"/>
    <property type="match status" value="1"/>
</dbReference>
<dbReference type="Gene3D" id="1.20.1250.20">
    <property type="entry name" value="MFS general substrate transporter like domains"/>
    <property type="match status" value="1"/>
</dbReference>
<feature type="transmembrane region" description="Helical" evidence="5">
    <location>
        <begin position="169"/>
        <end position="188"/>
    </location>
</feature>
<dbReference type="EMBL" id="PDVP01000018">
    <property type="protein sequence ID" value="PHP65160.1"/>
    <property type="molecule type" value="Genomic_DNA"/>
</dbReference>
<evidence type="ECO:0000256" key="3">
    <source>
        <dbReference type="ARBA" id="ARBA00022989"/>
    </source>
</evidence>
<proteinExistence type="predicted"/>
<feature type="transmembrane region" description="Helical" evidence="5">
    <location>
        <begin position="76"/>
        <end position="95"/>
    </location>
</feature>
<dbReference type="OrthoDB" id="2414439at2"/>
<evidence type="ECO:0000313" key="8">
    <source>
        <dbReference type="Proteomes" id="UP000221168"/>
    </source>
</evidence>
<dbReference type="PANTHER" id="PTHR42718">
    <property type="entry name" value="MAJOR FACILITATOR SUPERFAMILY MULTIDRUG TRANSPORTER MFSC"/>
    <property type="match status" value="1"/>
</dbReference>
<feature type="transmembrane region" description="Helical" evidence="5">
    <location>
        <begin position="200"/>
        <end position="219"/>
    </location>
</feature>
<evidence type="ECO:0000256" key="1">
    <source>
        <dbReference type="ARBA" id="ARBA00004141"/>
    </source>
</evidence>
<feature type="transmembrane region" description="Helical" evidence="5">
    <location>
        <begin position="266"/>
        <end position="295"/>
    </location>
</feature>
<dbReference type="InterPro" id="IPR011701">
    <property type="entry name" value="MFS"/>
</dbReference>
<feature type="transmembrane region" description="Helical" evidence="5">
    <location>
        <begin position="449"/>
        <end position="466"/>
    </location>
</feature>
<keyword evidence="3 5" id="KW-1133">Transmembrane helix</keyword>
<dbReference type="AlphaFoldDB" id="A0A2G1QI75"/>
<dbReference type="Proteomes" id="UP000221168">
    <property type="component" value="Unassembled WGS sequence"/>
</dbReference>
<organism evidence="7 8">
    <name type="scientific">Zhengella mangrovi</name>
    <dbReference type="NCBI Taxonomy" id="1982044"/>
    <lineage>
        <taxon>Bacteria</taxon>
        <taxon>Pseudomonadati</taxon>
        <taxon>Pseudomonadota</taxon>
        <taxon>Alphaproteobacteria</taxon>
        <taxon>Hyphomicrobiales</taxon>
        <taxon>Notoacmeibacteraceae</taxon>
        <taxon>Zhengella</taxon>
    </lineage>
</organism>
<gene>
    <name evidence="7" type="ORF">CSC94_20810</name>
</gene>
<dbReference type="InterPro" id="IPR036259">
    <property type="entry name" value="MFS_trans_sf"/>
</dbReference>
<dbReference type="GO" id="GO:0016020">
    <property type="term" value="C:membrane"/>
    <property type="evidence" value="ECO:0007669"/>
    <property type="project" value="UniProtKB-SubCell"/>
</dbReference>
<evidence type="ECO:0000256" key="4">
    <source>
        <dbReference type="ARBA" id="ARBA00023136"/>
    </source>
</evidence>
<accession>A0A2G1QI75</accession>
<feature type="transmembrane region" description="Helical" evidence="5">
    <location>
        <begin position="12"/>
        <end position="34"/>
    </location>
</feature>
<feature type="transmembrane region" description="Helical" evidence="5">
    <location>
        <begin position="101"/>
        <end position="122"/>
    </location>
</feature>
<comment type="subcellular location">
    <subcellularLocation>
        <location evidence="1">Membrane</location>
        <topology evidence="1">Multi-pass membrane protein</topology>
    </subcellularLocation>
</comment>
<feature type="transmembrane region" description="Helical" evidence="5">
    <location>
        <begin position="134"/>
        <end position="157"/>
    </location>
</feature>
<feature type="transmembrane region" description="Helical" evidence="5">
    <location>
        <begin position="336"/>
        <end position="354"/>
    </location>
</feature>
<dbReference type="Gene3D" id="1.20.1720.10">
    <property type="entry name" value="Multidrug resistance protein D"/>
    <property type="match status" value="1"/>
</dbReference>
<dbReference type="CDD" id="cd17321">
    <property type="entry name" value="MFS_MMR_MDR_like"/>
    <property type="match status" value="1"/>
</dbReference>
<feature type="transmembrane region" description="Helical" evidence="5">
    <location>
        <begin position="366"/>
        <end position="389"/>
    </location>
</feature>
<dbReference type="InterPro" id="IPR020846">
    <property type="entry name" value="MFS_dom"/>
</dbReference>
<evidence type="ECO:0000259" key="6">
    <source>
        <dbReference type="PROSITE" id="PS50850"/>
    </source>
</evidence>
<feature type="transmembrane region" description="Helical" evidence="5">
    <location>
        <begin position="46"/>
        <end position="64"/>
    </location>
</feature>
<feature type="transmembrane region" description="Helical" evidence="5">
    <location>
        <begin position="225"/>
        <end position="245"/>
    </location>
</feature>